<dbReference type="Pfam" id="PF22908">
    <property type="entry name" value="PHD_NSD"/>
    <property type="match status" value="1"/>
</dbReference>
<reference evidence="7" key="1">
    <citation type="submission" date="2018-02" db="EMBL/GenBank/DDBJ databases">
        <authorList>
            <person name="Cohen D.B."/>
            <person name="Kent A.D."/>
        </authorList>
    </citation>
    <scope>NUCLEOTIDE SEQUENCE</scope>
</reference>
<evidence type="ECO:0000313" key="7">
    <source>
        <dbReference type="EMBL" id="SPD17009.1"/>
    </source>
</evidence>
<feature type="domain" description="Zinc finger PHD-type" evidence="6">
    <location>
        <begin position="303"/>
        <end position="369"/>
    </location>
</feature>
<dbReference type="InterPro" id="IPR055198">
    <property type="entry name" value="NSD_PHD"/>
</dbReference>
<proteinExistence type="predicted"/>
<dbReference type="InterPro" id="IPR022702">
    <property type="entry name" value="Cytosine_MeTrfase1_RFD"/>
</dbReference>
<evidence type="ECO:0000256" key="5">
    <source>
        <dbReference type="ARBA" id="ARBA00023242"/>
    </source>
</evidence>
<dbReference type="Gene3D" id="3.30.40.10">
    <property type="entry name" value="Zinc/RING finger domain, C3HC4 (zinc finger)"/>
    <property type="match status" value="2"/>
</dbReference>
<protein>
    <recommendedName>
        <fullName evidence="6">Zinc finger PHD-type domain-containing protein</fullName>
    </recommendedName>
</protein>
<keyword evidence="3" id="KW-0863">Zinc-finger</keyword>
<evidence type="ECO:0000256" key="3">
    <source>
        <dbReference type="ARBA" id="ARBA00022771"/>
    </source>
</evidence>
<name>A0A2N9HZ60_FAGSY</name>
<dbReference type="GO" id="GO:0008270">
    <property type="term" value="F:zinc ion binding"/>
    <property type="evidence" value="ECO:0007669"/>
    <property type="project" value="UniProtKB-KW"/>
</dbReference>
<dbReference type="EMBL" id="OIVN01004379">
    <property type="protein sequence ID" value="SPD17009.1"/>
    <property type="molecule type" value="Genomic_DNA"/>
</dbReference>
<gene>
    <name evidence="7" type="ORF">FSB_LOCUS44891</name>
</gene>
<dbReference type="Pfam" id="PF12047">
    <property type="entry name" value="DNMT1-RFD"/>
    <property type="match status" value="1"/>
</dbReference>
<dbReference type="AlphaFoldDB" id="A0A2N9HZ60"/>
<evidence type="ECO:0000256" key="1">
    <source>
        <dbReference type="ARBA" id="ARBA00004123"/>
    </source>
</evidence>
<dbReference type="CDD" id="cd15565">
    <property type="entry name" value="PHD2_NSD"/>
    <property type="match status" value="1"/>
</dbReference>
<feature type="domain" description="Zinc finger PHD-type" evidence="6">
    <location>
        <begin position="243"/>
        <end position="298"/>
    </location>
</feature>
<feature type="domain" description="Zinc finger PHD-type" evidence="6">
    <location>
        <begin position="370"/>
        <end position="436"/>
    </location>
</feature>
<keyword evidence="5" id="KW-0539">Nucleus</keyword>
<dbReference type="InterPro" id="IPR013083">
    <property type="entry name" value="Znf_RING/FYVE/PHD"/>
</dbReference>
<dbReference type="PANTHER" id="PTHR46235">
    <property type="entry name" value="PHD FINGER-CONTAINING PROTEIN DDB_G0268158"/>
    <property type="match status" value="1"/>
</dbReference>
<keyword evidence="4" id="KW-0862">Zinc</keyword>
<sequence>MIELSDYPNIFIAYCAVLWKPRWQHLMKKVRLWQSVSQITILPITRGDPVSFSILPLQWSEGDIIGDLETQVFLRGNGDDGLQRIYKLVVAWKFELSYVQPEICVLSKEKSWITLQKPWKIFKKTIRTILVTVHWLHFIKKNSEASKKSLWKHLMKEFSSFEVEPSENDLLEHIQLISEAAKRDKDLAKSKCLLTFLEKPRKSKAFHEDIRKRKKLNFIVNSDDEEEDDEVFGEEDNELYDYVCAICDNGGEILCCEGRCLRSFHANIGAGADSICETLGYTDAQIKAMPTFLCRNCKYQQHQCFACGKLGISDKSSCAEVFPCVSATCGHFYHPECVAKLLHPHNDMQALELQEKVAAGESFTCPVHKCFVCMQGENKKVHELQFALCRRCPKAYHRKCLPRRICFEYNNNGDILQRAWDGLLPNRILIYCLDHELNRELATPLRDHLKFPGAEGRKKQHEAEKLLRKKKVVASRRRMVCDNFSPEKIVLKLPKRVKKMCNSIKGGDSTKKIEKRCFRRDFDSLKKQNTIDSVGKSAKENIRSILCKSFTAGNSKLSLKNNKSSIDLELYPLKSKQQKLSSGKIKNTILEKSVMIKSNSSEFVLSAEMKNRILALRKDSVASLDINEFIRRQKVQGTEAYHSESVLDKSITQGKVECSVKAIRTALQRIEEGCSIEDAKAVCEPEILSQIFKWKFCFT</sequence>
<dbReference type="GO" id="GO:0005634">
    <property type="term" value="C:nucleus"/>
    <property type="evidence" value="ECO:0007669"/>
    <property type="project" value="UniProtKB-SubCell"/>
</dbReference>
<dbReference type="PANTHER" id="PTHR46235:SF13">
    <property type="entry name" value="EDM2-LIKE PROTEIN1"/>
    <property type="match status" value="1"/>
</dbReference>
<evidence type="ECO:0000256" key="2">
    <source>
        <dbReference type="ARBA" id="ARBA00022723"/>
    </source>
</evidence>
<organism evidence="7">
    <name type="scientific">Fagus sylvatica</name>
    <name type="common">Beechnut</name>
    <dbReference type="NCBI Taxonomy" id="28930"/>
    <lineage>
        <taxon>Eukaryota</taxon>
        <taxon>Viridiplantae</taxon>
        <taxon>Streptophyta</taxon>
        <taxon>Embryophyta</taxon>
        <taxon>Tracheophyta</taxon>
        <taxon>Spermatophyta</taxon>
        <taxon>Magnoliopsida</taxon>
        <taxon>eudicotyledons</taxon>
        <taxon>Gunneridae</taxon>
        <taxon>Pentapetalae</taxon>
        <taxon>rosids</taxon>
        <taxon>fabids</taxon>
        <taxon>Fagales</taxon>
        <taxon>Fagaceae</taxon>
        <taxon>Fagus</taxon>
    </lineage>
</organism>
<accession>A0A2N9HZ60</accession>
<dbReference type="InterPro" id="IPR001965">
    <property type="entry name" value="Znf_PHD"/>
</dbReference>
<keyword evidence="2" id="KW-0479">Metal-binding</keyword>
<evidence type="ECO:0000259" key="6">
    <source>
        <dbReference type="SMART" id="SM00249"/>
    </source>
</evidence>
<comment type="subcellular location">
    <subcellularLocation>
        <location evidence="1">Nucleus</location>
    </subcellularLocation>
</comment>
<dbReference type="SMART" id="SM00249">
    <property type="entry name" value="PHD"/>
    <property type="match status" value="3"/>
</dbReference>
<evidence type="ECO:0000256" key="4">
    <source>
        <dbReference type="ARBA" id="ARBA00022833"/>
    </source>
</evidence>